<dbReference type="GeneID" id="54992590"/>
<dbReference type="RefSeq" id="YP_009802062.1">
    <property type="nucleotide sequence ID" value="NC_047977.1"/>
</dbReference>
<evidence type="ECO:0000313" key="1">
    <source>
        <dbReference type="EMBL" id="AWN07794.1"/>
    </source>
</evidence>
<keyword evidence="2" id="KW-1185">Reference proteome</keyword>
<gene>
    <name evidence="1" type="primary">123</name>
    <name evidence="1" type="ORF">PBI_HENDRIX_123</name>
</gene>
<sequence length="298" mass="33354">MSTEIQEYAVTFGVQYGRLPDADQHPQGFHGDEYIVIEAPDEVVARKIVFAIVSDRWAGLYPLEEFVTHPMRGTWHPNGEVLRIAWQTPDQMNDIMNTMESIVEGHPATPDSTLLSQAKPGEAWQISWYKNPKLRKTEAAIITTAGRLLMRDADGDHKYMDRDDERIESAVRIWRGDILPVPAPEPTISDHMDSVRDRFAAMGSPRAVADKAEAVELEKRAAQRADRHRADDEAAEVYANRPTATDLLEEADNPFIWDGRGPLAILAVHAHVHEPSGTCLKNRFGALCTPLVQSGEEE</sequence>
<reference evidence="2" key="1">
    <citation type="submission" date="2018-04" db="EMBL/GenBank/DDBJ databases">
        <authorList>
            <person name="Go L.Y."/>
            <person name="Mitchell J.A."/>
        </authorList>
    </citation>
    <scope>NUCLEOTIDE SEQUENCE [LARGE SCALE GENOMIC DNA]</scope>
</reference>
<dbReference type="KEGG" id="vg:54992590"/>
<organism evidence="1 2">
    <name type="scientific">Microbacterium phage Hendrix</name>
    <dbReference type="NCBI Taxonomy" id="2182341"/>
    <lineage>
        <taxon>Viruses</taxon>
        <taxon>Duplodnaviria</taxon>
        <taxon>Heunggongvirae</taxon>
        <taxon>Uroviricota</taxon>
        <taxon>Caudoviricetes</taxon>
        <taxon>Rogerhendrixvirus</taxon>
        <taxon>Rogerhendrixvirus hendrix</taxon>
    </lineage>
</organism>
<protein>
    <submittedName>
        <fullName evidence="1">Uncharacterized protein</fullName>
    </submittedName>
</protein>
<dbReference type="Proteomes" id="UP000247284">
    <property type="component" value="Segment"/>
</dbReference>
<evidence type="ECO:0000313" key="2">
    <source>
        <dbReference type="Proteomes" id="UP000247284"/>
    </source>
</evidence>
<proteinExistence type="predicted"/>
<dbReference type="EMBL" id="MH183162">
    <property type="protein sequence ID" value="AWN07794.1"/>
    <property type="molecule type" value="Genomic_DNA"/>
</dbReference>
<name>A0A2U8UUD9_9CAUD</name>
<accession>A0A2U8UUD9</accession>